<reference evidence="1 2" key="1">
    <citation type="submission" date="2016-08" db="EMBL/GenBank/DDBJ databases">
        <authorList>
            <person name="Seilhamer J.J."/>
        </authorList>
    </citation>
    <scope>NUCLEOTIDE SEQUENCE [LARGE SCALE GENOMIC DNA]</scope>
    <source>
        <strain evidence="1 2">CCBAU 10071</strain>
    </source>
</reference>
<evidence type="ECO:0000313" key="2">
    <source>
        <dbReference type="Proteomes" id="UP000183174"/>
    </source>
</evidence>
<dbReference type="Proteomes" id="UP000183174">
    <property type="component" value="Unassembled WGS sequence"/>
</dbReference>
<gene>
    <name evidence="1" type="ORF">GA0061099_1001966</name>
</gene>
<protein>
    <submittedName>
        <fullName evidence="1">Uncharacterized protein</fullName>
    </submittedName>
</protein>
<organism evidence="1 2">
    <name type="scientific">Bradyrhizobium yuanmingense</name>
    <dbReference type="NCBI Taxonomy" id="108015"/>
    <lineage>
        <taxon>Bacteria</taxon>
        <taxon>Pseudomonadati</taxon>
        <taxon>Pseudomonadota</taxon>
        <taxon>Alphaproteobacteria</taxon>
        <taxon>Hyphomicrobiales</taxon>
        <taxon>Nitrobacteraceae</taxon>
        <taxon>Bradyrhizobium</taxon>
    </lineage>
</organism>
<dbReference type="EMBL" id="FMAE01000001">
    <property type="protein sequence ID" value="SCB13357.1"/>
    <property type="molecule type" value="Genomic_DNA"/>
</dbReference>
<sequence length="244" mass="27009">MSGEAIRMRLELKRLARNYRIAPAHCSPTAPLPPVEGDWIFEGFAAPTVIDHERTKFAPHCWLPFKSDIPLLYRHGRPAGEVLEIRGTDEGLHVRALVRDEDAKRCTHFSIAATIHGYQLREVNDRESFHALVTCATLDEITLTNVPANPAAVVLYRYRQSAAVEFYDIVKRGIICAQGVVAALRVMNAAQVAPPQTVAGPDKRSVCDLARSRPTPVNAPTRPRPKTEFRTLVDAINATSGEVQ</sequence>
<evidence type="ECO:0000313" key="1">
    <source>
        <dbReference type="EMBL" id="SCB13357.1"/>
    </source>
</evidence>
<dbReference type="RefSeq" id="WP_036027444.1">
    <property type="nucleotide sequence ID" value="NZ_FMAE01000001.1"/>
</dbReference>
<proteinExistence type="predicted"/>
<accession>A0A1C3UDC6</accession>
<name>A0A1C3UDC6_9BRAD</name>
<dbReference type="AlphaFoldDB" id="A0A1C3UDC6"/>